<dbReference type="EMBL" id="QPFP01000001">
    <property type="protein sequence ID" value="TEB39597.1"/>
    <property type="molecule type" value="Genomic_DNA"/>
</dbReference>
<evidence type="ECO:0000313" key="2">
    <source>
        <dbReference type="Proteomes" id="UP000298030"/>
    </source>
</evidence>
<gene>
    <name evidence="1" type="ORF">FA13DRAFT_11453</name>
</gene>
<name>A0A4Y7TZI8_COPMI</name>
<sequence length="185" mass="20054">MPPLIGNGREDPVTFSDWLKGATAKMLCPLWGEVICCLDTFVLLTARVENCADDNANSCRPERKTPGFIRRLRRCTVAAHTARLATPRGVGAVKKKWRGTTRSGIGCAADRSSAHLYQCAVHKELRITLSTSTSRPTPCSPGVESFAGSIHFLSSNSCQILTKRAPLVYATRSRSGQVLSPIQAP</sequence>
<reference evidence="1 2" key="1">
    <citation type="journal article" date="2019" name="Nat. Ecol. Evol.">
        <title>Megaphylogeny resolves global patterns of mushroom evolution.</title>
        <authorList>
            <person name="Varga T."/>
            <person name="Krizsan K."/>
            <person name="Foldi C."/>
            <person name="Dima B."/>
            <person name="Sanchez-Garcia M."/>
            <person name="Sanchez-Ramirez S."/>
            <person name="Szollosi G.J."/>
            <person name="Szarkandi J.G."/>
            <person name="Papp V."/>
            <person name="Albert L."/>
            <person name="Andreopoulos W."/>
            <person name="Angelini C."/>
            <person name="Antonin V."/>
            <person name="Barry K.W."/>
            <person name="Bougher N.L."/>
            <person name="Buchanan P."/>
            <person name="Buyck B."/>
            <person name="Bense V."/>
            <person name="Catcheside P."/>
            <person name="Chovatia M."/>
            <person name="Cooper J."/>
            <person name="Damon W."/>
            <person name="Desjardin D."/>
            <person name="Finy P."/>
            <person name="Geml J."/>
            <person name="Haridas S."/>
            <person name="Hughes K."/>
            <person name="Justo A."/>
            <person name="Karasinski D."/>
            <person name="Kautmanova I."/>
            <person name="Kiss B."/>
            <person name="Kocsube S."/>
            <person name="Kotiranta H."/>
            <person name="LaButti K.M."/>
            <person name="Lechner B.E."/>
            <person name="Liimatainen K."/>
            <person name="Lipzen A."/>
            <person name="Lukacs Z."/>
            <person name="Mihaltcheva S."/>
            <person name="Morgado L.N."/>
            <person name="Niskanen T."/>
            <person name="Noordeloos M.E."/>
            <person name="Ohm R.A."/>
            <person name="Ortiz-Santana B."/>
            <person name="Ovrebo C."/>
            <person name="Racz N."/>
            <person name="Riley R."/>
            <person name="Savchenko A."/>
            <person name="Shiryaev A."/>
            <person name="Soop K."/>
            <person name="Spirin V."/>
            <person name="Szebenyi C."/>
            <person name="Tomsovsky M."/>
            <person name="Tulloss R.E."/>
            <person name="Uehling J."/>
            <person name="Grigoriev I.V."/>
            <person name="Vagvolgyi C."/>
            <person name="Papp T."/>
            <person name="Martin F.M."/>
            <person name="Miettinen O."/>
            <person name="Hibbett D.S."/>
            <person name="Nagy L.G."/>
        </authorList>
    </citation>
    <scope>NUCLEOTIDE SEQUENCE [LARGE SCALE GENOMIC DNA]</scope>
    <source>
        <strain evidence="1 2">FP101781</strain>
    </source>
</reference>
<keyword evidence="2" id="KW-1185">Reference proteome</keyword>
<accession>A0A4Y7TZI8</accession>
<organism evidence="1 2">
    <name type="scientific">Coprinellus micaceus</name>
    <name type="common">Glistening ink-cap mushroom</name>
    <name type="synonym">Coprinus micaceus</name>
    <dbReference type="NCBI Taxonomy" id="71717"/>
    <lineage>
        <taxon>Eukaryota</taxon>
        <taxon>Fungi</taxon>
        <taxon>Dikarya</taxon>
        <taxon>Basidiomycota</taxon>
        <taxon>Agaricomycotina</taxon>
        <taxon>Agaricomycetes</taxon>
        <taxon>Agaricomycetidae</taxon>
        <taxon>Agaricales</taxon>
        <taxon>Agaricineae</taxon>
        <taxon>Psathyrellaceae</taxon>
        <taxon>Coprinellus</taxon>
    </lineage>
</organism>
<evidence type="ECO:0000313" key="1">
    <source>
        <dbReference type="EMBL" id="TEB39597.1"/>
    </source>
</evidence>
<comment type="caution">
    <text evidence="1">The sequence shown here is derived from an EMBL/GenBank/DDBJ whole genome shotgun (WGS) entry which is preliminary data.</text>
</comment>
<proteinExistence type="predicted"/>
<protein>
    <submittedName>
        <fullName evidence="1">Uncharacterized protein</fullName>
    </submittedName>
</protein>
<dbReference type="Proteomes" id="UP000298030">
    <property type="component" value="Unassembled WGS sequence"/>
</dbReference>
<dbReference type="AlphaFoldDB" id="A0A4Y7TZI8"/>